<feature type="compositionally biased region" description="Low complexity" evidence="1">
    <location>
        <begin position="21"/>
        <end position="64"/>
    </location>
</feature>
<comment type="caution">
    <text evidence="2">The sequence shown here is derived from an EMBL/GenBank/DDBJ whole genome shotgun (WGS) entry which is preliminary data.</text>
</comment>
<gene>
    <name evidence="2" type="ORF">HLH33_18990</name>
</gene>
<protein>
    <recommendedName>
        <fullName evidence="4">OmpA-like domain-containing protein</fullName>
    </recommendedName>
</protein>
<evidence type="ECO:0000313" key="3">
    <source>
        <dbReference type="Proteomes" id="UP000550787"/>
    </source>
</evidence>
<evidence type="ECO:0000256" key="1">
    <source>
        <dbReference type="SAM" id="MobiDB-lite"/>
    </source>
</evidence>
<organism evidence="2 3">
    <name type="scientific">Gluconacetobacter diazotrophicus</name>
    <name type="common">Acetobacter diazotrophicus</name>
    <dbReference type="NCBI Taxonomy" id="33996"/>
    <lineage>
        <taxon>Bacteria</taxon>
        <taxon>Pseudomonadati</taxon>
        <taxon>Pseudomonadota</taxon>
        <taxon>Alphaproteobacteria</taxon>
        <taxon>Acetobacterales</taxon>
        <taxon>Acetobacteraceae</taxon>
        <taxon>Gluconacetobacter</taxon>
    </lineage>
</organism>
<feature type="compositionally biased region" description="Low complexity" evidence="1">
    <location>
        <begin position="1"/>
        <end position="11"/>
    </location>
</feature>
<dbReference type="EMBL" id="JABEQG010000076">
    <property type="protein sequence ID" value="MBB2158349.1"/>
    <property type="molecule type" value="Genomic_DNA"/>
</dbReference>
<dbReference type="InterPro" id="IPR036737">
    <property type="entry name" value="OmpA-like_sf"/>
</dbReference>
<feature type="non-terminal residue" evidence="2">
    <location>
        <position position="1"/>
    </location>
</feature>
<accession>A0A7W4I8P4</accession>
<proteinExistence type="predicted"/>
<feature type="compositionally biased region" description="Pro residues" evidence="1">
    <location>
        <begin position="72"/>
        <end position="83"/>
    </location>
</feature>
<name>A0A7W4I8P4_GLUDI</name>
<reference evidence="2 3" key="1">
    <citation type="submission" date="2020-04" db="EMBL/GenBank/DDBJ databases">
        <title>Description of novel Gluconacetobacter.</title>
        <authorList>
            <person name="Sombolestani A."/>
        </authorList>
    </citation>
    <scope>NUCLEOTIDE SEQUENCE [LARGE SCALE GENOMIC DNA]</scope>
    <source>
        <strain evidence="2 3">LMG 7603</strain>
    </source>
</reference>
<dbReference type="AlphaFoldDB" id="A0A7W4I8P4"/>
<feature type="region of interest" description="Disordered" evidence="1">
    <location>
        <begin position="1"/>
        <end position="83"/>
    </location>
</feature>
<sequence length="212" mass="20891">GASSAVLVAADAPPPPPAASPAPARAANETATGTPAAPPTGATSGTADGTASGEALVAMPEVGADVGGVGGKPPPAPVPIPEIPAQPPMPPSFPGFVVPADNALATPPRPDYALSDPEGTRIRFPIGTDQPLQGQAGTIASLARQAPNGPFFVHGYGEAPSTDAAAQARAMTLALLRARAVAELLAADGVPARAIHLRGHPFGDGVRISRAR</sequence>
<dbReference type="SUPFAM" id="SSF103088">
    <property type="entry name" value="OmpA-like"/>
    <property type="match status" value="1"/>
</dbReference>
<dbReference type="Proteomes" id="UP000550787">
    <property type="component" value="Unassembled WGS sequence"/>
</dbReference>
<evidence type="ECO:0000313" key="2">
    <source>
        <dbReference type="EMBL" id="MBB2158349.1"/>
    </source>
</evidence>
<evidence type="ECO:0008006" key="4">
    <source>
        <dbReference type="Google" id="ProtNLM"/>
    </source>
</evidence>